<name>A0A8S9XY78_APOLU</name>
<proteinExistence type="predicted"/>
<protein>
    <submittedName>
        <fullName evidence="1">Uncharacterized protein</fullName>
    </submittedName>
</protein>
<comment type="caution">
    <text evidence="1">The sequence shown here is derived from an EMBL/GenBank/DDBJ whole genome shotgun (WGS) entry which is preliminary data.</text>
</comment>
<organism evidence="1 2">
    <name type="scientific">Apolygus lucorum</name>
    <name type="common">Small green plant bug</name>
    <name type="synonym">Lygocoris lucorum</name>
    <dbReference type="NCBI Taxonomy" id="248454"/>
    <lineage>
        <taxon>Eukaryota</taxon>
        <taxon>Metazoa</taxon>
        <taxon>Ecdysozoa</taxon>
        <taxon>Arthropoda</taxon>
        <taxon>Hexapoda</taxon>
        <taxon>Insecta</taxon>
        <taxon>Pterygota</taxon>
        <taxon>Neoptera</taxon>
        <taxon>Paraneoptera</taxon>
        <taxon>Hemiptera</taxon>
        <taxon>Heteroptera</taxon>
        <taxon>Panheteroptera</taxon>
        <taxon>Cimicomorpha</taxon>
        <taxon>Miridae</taxon>
        <taxon>Mirini</taxon>
        <taxon>Apolygus</taxon>
    </lineage>
</organism>
<sequence length="83" mass="9695">MENTSCPLKSNISRSTVLPEEAPFGDTAEEKRVCSTMLMLNIFLSHNQLCFELVRLFIYICLFHIIYEKRFLLFSSTAIRELM</sequence>
<accession>A0A8S9XY78</accession>
<reference evidence="1" key="1">
    <citation type="journal article" date="2021" name="Mol. Ecol. Resour.">
        <title>Apolygus lucorum genome provides insights into omnivorousness and mesophyll feeding.</title>
        <authorList>
            <person name="Liu Y."/>
            <person name="Liu H."/>
            <person name="Wang H."/>
            <person name="Huang T."/>
            <person name="Liu B."/>
            <person name="Yang B."/>
            <person name="Yin L."/>
            <person name="Li B."/>
            <person name="Zhang Y."/>
            <person name="Zhang S."/>
            <person name="Jiang F."/>
            <person name="Zhang X."/>
            <person name="Ren Y."/>
            <person name="Wang B."/>
            <person name="Wang S."/>
            <person name="Lu Y."/>
            <person name="Wu K."/>
            <person name="Fan W."/>
            <person name="Wang G."/>
        </authorList>
    </citation>
    <scope>NUCLEOTIDE SEQUENCE</scope>
    <source>
        <strain evidence="1">12Hb</strain>
    </source>
</reference>
<evidence type="ECO:0000313" key="2">
    <source>
        <dbReference type="Proteomes" id="UP000466442"/>
    </source>
</evidence>
<keyword evidence="2" id="KW-1185">Reference proteome</keyword>
<gene>
    <name evidence="1" type="ORF">GE061_010935</name>
</gene>
<dbReference type="Proteomes" id="UP000466442">
    <property type="component" value="Unassembled WGS sequence"/>
</dbReference>
<dbReference type="EMBL" id="WIXP02000003">
    <property type="protein sequence ID" value="KAF6213218.1"/>
    <property type="molecule type" value="Genomic_DNA"/>
</dbReference>
<evidence type="ECO:0000313" key="1">
    <source>
        <dbReference type="EMBL" id="KAF6213218.1"/>
    </source>
</evidence>
<dbReference type="AlphaFoldDB" id="A0A8S9XY78"/>